<evidence type="ECO:0000256" key="2">
    <source>
        <dbReference type="ARBA" id="ARBA00005582"/>
    </source>
</evidence>
<dbReference type="NCBIfam" id="TIGR02705">
    <property type="entry name" value="nudix_YtkD"/>
    <property type="match status" value="1"/>
</dbReference>
<evidence type="ECO:0000313" key="8">
    <source>
        <dbReference type="EMBL" id="PRO65349.1"/>
    </source>
</evidence>
<reference evidence="8 9" key="1">
    <citation type="submission" date="2018-03" db="EMBL/GenBank/DDBJ databases">
        <title>Bacillus urumqiensis sp. nov., a moderately haloalkaliphilic bacterium isolated from a salt lake.</title>
        <authorList>
            <person name="Zhao B."/>
            <person name="Liao Z."/>
        </authorList>
    </citation>
    <scope>NUCLEOTIDE SEQUENCE [LARGE SCALE GENOMIC DNA]</scope>
    <source>
        <strain evidence="8 9">BZ-SZ-XJ18</strain>
    </source>
</reference>
<evidence type="ECO:0000259" key="7">
    <source>
        <dbReference type="PROSITE" id="PS51462"/>
    </source>
</evidence>
<comment type="similarity">
    <text evidence="2 6">Belongs to the Nudix hydrolase family.</text>
</comment>
<dbReference type="InterPro" id="IPR000086">
    <property type="entry name" value="NUDIX_hydrolase_dom"/>
</dbReference>
<dbReference type="InterPro" id="IPR015797">
    <property type="entry name" value="NUDIX_hydrolase-like_dom_sf"/>
</dbReference>
<dbReference type="Proteomes" id="UP000243650">
    <property type="component" value="Unassembled WGS sequence"/>
</dbReference>
<dbReference type="GO" id="GO:0005737">
    <property type="term" value="C:cytoplasm"/>
    <property type="evidence" value="ECO:0007669"/>
    <property type="project" value="TreeGrafter"/>
</dbReference>
<gene>
    <name evidence="8" type="primary">ytkD</name>
    <name evidence="8" type="ORF">C6I21_09300</name>
</gene>
<comment type="cofactor">
    <cofactor evidence="1">
        <name>Mg(2+)</name>
        <dbReference type="ChEBI" id="CHEBI:18420"/>
    </cofactor>
</comment>
<dbReference type="InterPro" id="IPR020476">
    <property type="entry name" value="Nudix_hydrolase"/>
</dbReference>
<dbReference type="Pfam" id="PF00293">
    <property type="entry name" value="NUDIX"/>
    <property type="match status" value="1"/>
</dbReference>
<keyword evidence="9" id="KW-1185">Reference proteome</keyword>
<name>A0A2P6MGE5_ALKUR</name>
<sequence>MTEKTFQDFYQNQVYFSTDDHPYGSDPRHVWVITRHKGDWLLTKHRSRGMEFPGGKVEAGETAEQAAVREVYEETGGIVRDIHYIGQYRVEGRKETVIKNVYFADVPEVEKKDNYHETRGPRFVQKLPGRIRGHRGYSFIMKDDVLPLSLAEVARRFPEGSAKMRGS</sequence>
<keyword evidence="4 6" id="KW-0378">Hydrolase</keyword>
<evidence type="ECO:0000313" key="9">
    <source>
        <dbReference type="Proteomes" id="UP000243650"/>
    </source>
</evidence>
<accession>A0A2P6MGE5</accession>
<protein>
    <submittedName>
        <fullName evidence="8">Nucleoside triphosphatase YtkD</fullName>
    </submittedName>
</protein>
<dbReference type="PROSITE" id="PS00893">
    <property type="entry name" value="NUDIX_BOX"/>
    <property type="match status" value="1"/>
</dbReference>
<dbReference type="GO" id="GO:0046872">
    <property type="term" value="F:metal ion binding"/>
    <property type="evidence" value="ECO:0007669"/>
    <property type="project" value="UniProtKB-KW"/>
</dbReference>
<evidence type="ECO:0000256" key="4">
    <source>
        <dbReference type="ARBA" id="ARBA00022801"/>
    </source>
</evidence>
<dbReference type="PANTHER" id="PTHR43758:SF8">
    <property type="entry name" value="8-OXO-DGTP DIPHOSPHATASE YTKD-RELATED"/>
    <property type="match status" value="1"/>
</dbReference>
<organism evidence="8 9">
    <name type="scientific">Alkalicoccus urumqiensis</name>
    <name type="common">Bacillus urumqiensis</name>
    <dbReference type="NCBI Taxonomy" id="1548213"/>
    <lineage>
        <taxon>Bacteria</taxon>
        <taxon>Bacillati</taxon>
        <taxon>Bacillota</taxon>
        <taxon>Bacilli</taxon>
        <taxon>Bacillales</taxon>
        <taxon>Bacillaceae</taxon>
        <taxon>Alkalicoccus</taxon>
    </lineage>
</organism>
<dbReference type="PROSITE" id="PS51462">
    <property type="entry name" value="NUDIX"/>
    <property type="match status" value="1"/>
</dbReference>
<dbReference type="OrthoDB" id="9131041at2"/>
<dbReference type="InterPro" id="IPR020084">
    <property type="entry name" value="NUDIX_hydrolase_CS"/>
</dbReference>
<dbReference type="PRINTS" id="PR00502">
    <property type="entry name" value="NUDIXFAMILY"/>
</dbReference>
<evidence type="ECO:0000256" key="1">
    <source>
        <dbReference type="ARBA" id="ARBA00001946"/>
    </source>
</evidence>
<keyword evidence="5" id="KW-0460">Magnesium</keyword>
<dbReference type="EMBL" id="PVNS01000008">
    <property type="protein sequence ID" value="PRO65349.1"/>
    <property type="molecule type" value="Genomic_DNA"/>
</dbReference>
<evidence type="ECO:0000256" key="5">
    <source>
        <dbReference type="ARBA" id="ARBA00022842"/>
    </source>
</evidence>
<dbReference type="GO" id="GO:0016818">
    <property type="term" value="F:hydrolase activity, acting on acid anhydrides, in phosphorus-containing anhydrides"/>
    <property type="evidence" value="ECO:0007669"/>
    <property type="project" value="TreeGrafter"/>
</dbReference>
<dbReference type="RefSeq" id="WP_105959188.1">
    <property type="nucleotide sequence ID" value="NZ_PVNS01000008.1"/>
</dbReference>
<dbReference type="PANTHER" id="PTHR43758">
    <property type="entry name" value="7,8-DIHYDRO-8-OXOGUANINE TRIPHOSPHATASE"/>
    <property type="match status" value="1"/>
</dbReference>
<keyword evidence="3" id="KW-0479">Metal-binding</keyword>
<dbReference type="SUPFAM" id="SSF55811">
    <property type="entry name" value="Nudix"/>
    <property type="match status" value="1"/>
</dbReference>
<feature type="domain" description="Nudix hydrolase" evidence="7">
    <location>
        <begin position="23"/>
        <end position="163"/>
    </location>
</feature>
<dbReference type="Gene3D" id="3.90.79.10">
    <property type="entry name" value="Nucleoside Triphosphate Pyrophosphohydrolase"/>
    <property type="match status" value="1"/>
</dbReference>
<dbReference type="AlphaFoldDB" id="A0A2P6MGE5"/>
<proteinExistence type="inferred from homology"/>
<evidence type="ECO:0000256" key="3">
    <source>
        <dbReference type="ARBA" id="ARBA00022723"/>
    </source>
</evidence>
<dbReference type="CDD" id="cd04665">
    <property type="entry name" value="NUDIX_RppH"/>
    <property type="match status" value="1"/>
</dbReference>
<evidence type="ECO:0000256" key="6">
    <source>
        <dbReference type="RuleBase" id="RU003476"/>
    </source>
</evidence>
<comment type="caution">
    <text evidence="8">The sequence shown here is derived from an EMBL/GenBank/DDBJ whole genome shotgun (WGS) entry which is preliminary data.</text>
</comment>
<dbReference type="InterPro" id="IPR014078">
    <property type="entry name" value="Nudix_YtkD"/>
</dbReference>